<evidence type="ECO:0000313" key="2">
    <source>
        <dbReference type="Proteomes" id="UP000008177"/>
    </source>
</evidence>
<dbReference type="AlphaFoldDB" id="G2Y0D9"/>
<proteinExistence type="predicted"/>
<name>G2Y0D9_BOTF4</name>
<dbReference type="Proteomes" id="UP000008177">
    <property type="component" value="Unplaced contigs"/>
</dbReference>
<dbReference type="HOGENOM" id="CLU_2960457_0_0_1"/>
<organism evidence="1 2">
    <name type="scientific">Botryotinia fuckeliana (strain T4)</name>
    <name type="common">Noble rot fungus</name>
    <name type="synonym">Botrytis cinerea</name>
    <dbReference type="NCBI Taxonomy" id="999810"/>
    <lineage>
        <taxon>Eukaryota</taxon>
        <taxon>Fungi</taxon>
        <taxon>Dikarya</taxon>
        <taxon>Ascomycota</taxon>
        <taxon>Pezizomycotina</taxon>
        <taxon>Leotiomycetes</taxon>
        <taxon>Helotiales</taxon>
        <taxon>Sclerotiniaceae</taxon>
        <taxon>Botrytis</taxon>
    </lineage>
</organism>
<evidence type="ECO:0000313" key="1">
    <source>
        <dbReference type="EMBL" id="CCD46104.1"/>
    </source>
</evidence>
<dbReference type="InParanoid" id="G2Y0D9"/>
<accession>G2Y0D9</accession>
<dbReference type="EMBL" id="FQ790281">
    <property type="protein sequence ID" value="CCD46104.1"/>
    <property type="molecule type" value="Genomic_DNA"/>
</dbReference>
<gene>
    <name evidence="1" type="ORF">BofuT4_uP116540.1</name>
</gene>
<protein>
    <submittedName>
        <fullName evidence="1">Uncharacterized protein</fullName>
    </submittedName>
</protein>
<reference evidence="2" key="1">
    <citation type="journal article" date="2011" name="PLoS Genet.">
        <title>Genomic analysis of the necrotrophic fungal pathogens Sclerotinia sclerotiorum and Botrytis cinerea.</title>
        <authorList>
            <person name="Amselem J."/>
            <person name="Cuomo C.A."/>
            <person name="van Kan J.A."/>
            <person name="Viaud M."/>
            <person name="Benito E.P."/>
            <person name="Couloux A."/>
            <person name="Coutinho P.M."/>
            <person name="de Vries R.P."/>
            <person name="Dyer P.S."/>
            <person name="Fillinger S."/>
            <person name="Fournier E."/>
            <person name="Gout L."/>
            <person name="Hahn M."/>
            <person name="Kohn L."/>
            <person name="Lapalu N."/>
            <person name="Plummer K.M."/>
            <person name="Pradier J.M."/>
            <person name="Quevillon E."/>
            <person name="Sharon A."/>
            <person name="Simon A."/>
            <person name="ten Have A."/>
            <person name="Tudzynski B."/>
            <person name="Tudzynski P."/>
            <person name="Wincker P."/>
            <person name="Andrew M."/>
            <person name="Anthouard V."/>
            <person name="Beever R.E."/>
            <person name="Beffa R."/>
            <person name="Benoit I."/>
            <person name="Bouzid O."/>
            <person name="Brault B."/>
            <person name="Chen Z."/>
            <person name="Choquer M."/>
            <person name="Collemare J."/>
            <person name="Cotton P."/>
            <person name="Danchin E.G."/>
            <person name="Da Silva C."/>
            <person name="Gautier A."/>
            <person name="Giraud C."/>
            <person name="Giraud T."/>
            <person name="Gonzalez C."/>
            <person name="Grossetete S."/>
            <person name="Guldener U."/>
            <person name="Henrissat B."/>
            <person name="Howlett B.J."/>
            <person name="Kodira C."/>
            <person name="Kretschmer M."/>
            <person name="Lappartient A."/>
            <person name="Leroch M."/>
            <person name="Levis C."/>
            <person name="Mauceli E."/>
            <person name="Neuveglise C."/>
            <person name="Oeser B."/>
            <person name="Pearson M."/>
            <person name="Poulain J."/>
            <person name="Poussereau N."/>
            <person name="Quesneville H."/>
            <person name="Rascle C."/>
            <person name="Schumacher J."/>
            <person name="Segurens B."/>
            <person name="Sexton A."/>
            <person name="Silva E."/>
            <person name="Sirven C."/>
            <person name="Soanes D.M."/>
            <person name="Talbot N.J."/>
            <person name="Templeton M."/>
            <person name="Yandava C."/>
            <person name="Yarden O."/>
            <person name="Zeng Q."/>
            <person name="Rollins J.A."/>
            <person name="Lebrun M.H."/>
            <person name="Dickman M."/>
        </authorList>
    </citation>
    <scope>NUCLEOTIDE SEQUENCE [LARGE SCALE GENOMIC DNA]</scope>
    <source>
        <strain evidence="2">T4</strain>
    </source>
</reference>
<sequence length="59" mass="6704">MLNSMMEGGSEWLSIWAKSTEHTEAQSDTTRILVGFLYIHITTMDHRALHLNQLTPSSD</sequence>